<comment type="caution">
    <text evidence="2">The sequence shown here is derived from an EMBL/GenBank/DDBJ whole genome shotgun (WGS) entry which is preliminary data.</text>
</comment>
<dbReference type="AlphaFoldDB" id="A0A4R3K6A4"/>
<dbReference type="PANTHER" id="PTHR42831">
    <property type="entry name" value="FE-S PROTEIN MATURATION AUXILIARY FACTOR YITW"/>
    <property type="match status" value="1"/>
</dbReference>
<dbReference type="EMBL" id="SMAB01000028">
    <property type="protein sequence ID" value="TCS78358.1"/>
    <property type="molecule type" value="Genomic_DNA"/>
</dbReference>
<name>A0A4R3K6A4_9BACI</name>
<dbReference type="InterPro" id="IPR002744">
    <property type="entry name" value="MIP18-like"/>
</dbReference>
<evidence type="ECO:0000313" key="3">
    <source>
        <dbReference type="Proteomes" id="UP000295788"/>
    </source>
</evidence>
<dbReference type="Proteomes" id="UP000295788">
    <property type="component" value="Unassembled WGS sequence"/>
</dbReference>
<dbReference type="Gene3D" id="3.30.300.130">
    <property type="entry name" value="Fe-S cluster assembly (FSCA)"/>
    <property type="match status" value="1"/>
</dbReference>
<accession>A0A4R3K6A4</accession>
<feature type="domain" description="MIP18 family-like" evidence="1">
    <location>
        <begin position="24"/>
        <end position="96"/>
    </location>
</feature>
<dbReference type="Pfam" id="PF01883">
    <property type="entry name" value="FeS_assembly_P"/>
    <property type="match status" value="1"/>
</dbReference>
<organism evidence="2 3">
    <name type="scientific">Tepidibacillus fermentans</name>
    <dbReference type="NCBI Taxonomy" id="1281767"/>
    <lineage>
        <taxon>Bacteria</taxon>
        <taxon>Bacillati</taxon>
        <taxon>Bacillota</taxon>
        <taxon>Bacilli</taxon>
        <taxon>Bacillales</taxon>
        <taxon>Bacillaceae</taxon>
        <taxon>Tepidibacillus</taxon>
    </lineage>
</organism>
<gene>
    <name evidence="2" type="ORF">EDD72_1286</name>
</gene>
<sequence>MSLSDELQEIAPIDFEGIEDENLKQEIIEALMEVNDPEINIDIINLGLVYKVQMDEEKNVKIQMTLTAIGCPLAGSITGQVQQAVGRIEGINQVHVDLVWNPPWDRNRVSRLAKMALGIA</sequence>
<evidence type="ECO:0000313" key="2">
    <source>
        <dbReference type="EMBL" id="TCS78358.1"/>
    </source>
</evidence>
<dbReference type="InterPro" id="IPR034904">
    <property type="entry name" value="FSCA_dom_sf"/>
</dbReference>
<dbReference type="SUPFAM" id="SSF117916">
    <property type="entry name" value="Fe-S cluster assembly (FSCA) domain-like"/>
    <property type="match status" value="1"/>
</dbReference>
<dbReference type="PANTHER" id="PTHR42831:SF1">
    <property type="entry name" value="FE-S PROTEIN MATURATION AUXILIARY FACTOR YITW"/>
    <property type="match status" value="1"/>
</dbReference>
<dbReference type="InterPro" id="IPR052339">
    <property type="entry name" value="Fe-S_Maturation_MIP18"/>
</dbReference>
<proteinExistence type="predicted"/>
<evidence type="ECO:0000259" key="1">
    <source>
        <dbReference type="Pfam" id="PF01883"/>
    </source>
</evidence>
<reference evidence="2 3" key="1">
    <citation type="submission" date="2019-03" db="EMBL/GenBank/DDBJ databases">
        <title>Genomic Encyclopedia of Type Strains, Phase IV (KMG-IV): sequencing the most valuable type-strain genomes for metagenomic binning, comparative biology and taxonomic classification.</title>
        <authorList>
            <person name="Goeker M."/>
        </authorList>
    </citation>
    <scope>NUCLEOTIDE SEQUENCE [LARGE SCALE GENOMIC DNA]</scope>
    <source>
        <strain evidence="2 3">DSM 23802</strain>
    </source>
</reference>
<protein>
    <submittedName>
        <fullName evidence="2">FeS assembly SUF system protein</fullName>
    </submittedName>
</protein>
<keyword evidence="3" id="KW-1185">Reference proteome</keyword>